<proteinExistence type="predicted"/>
<dbReference type="AlphaFoldDB" id="A0A1F6UYF3"/>
<gene>
    <name evidence="2" type="ORF">A2W18_03940</name>
</gene>
<reference evidence="2 3" key="1">
    <citation type="journal article" date="2016" name="Nat. Commun.">
        <title>Thousands of microbial genomes shed light on interconnected biogeochemical processes in an aquifer system.</title>
        <authorList>
            <person name="Anantharaman K."/>
            <person name="Brown C.T."/>
            <person name="Hug L.A."/>
            <person name="Sharon I."/>
            <person name="Castelle C.J."/>
            <person name="Probst A.J."/>
            <person name="Thomas B.C."/>
            <person name="Singh A."/>
            <person name="Wilkins M.J."/>
            <person name="Karaoz U."/>
            <person name="Brodie E.L."/>
            <person name="Williams K.H."/>
            <person name="Hubbard S.S."/>
            <person name="Banfield J.F."/>
        </authorList>
    </citation>
    <scope>NUCLEOTIDE SEQUENCE [LARGE SCALE GENOMIC DNA]</scope>
</reference>
<organism evidence="2 3">
    <name type="scientific">Candidatus Muproteobacteria bacterium RBG_16_60_9</name>
    <dbReference type="NCBI Taxonomy" id="1817755"/>
    <lineage>
        <taxon>Bacteria</taxon>
        <taxon>Pseudomonadati</taxon>
        <taxon>Pseudomonadota</taxon>
        <taxon>Candidatus Muproteobacteria</taxon>
    </lineage>
</organism>
<evidence type="ECO:0000313" key="2">
    <source>
        <dbReference type="EMBL" id="OGI62296.1"/>
    </source>
</evidence>
<keyword evidence="1" id="KW-1133">Transmembrane helix</keyword>
<feature type="transmembrane region" description="Helical" evidence="1">
    <location>
        <begin position="12"/>
        <end position="32"/>
    </location>
</feature>
<dbReference type="InterPro" id="IPR032314">
    <property type="entry name" value="DUF4845"/>
</dbReference>
<protein>
    <recommendedName>
        <fullName evidence="4">DUF4845 domain-containing protein</fullName>
    </recommendedName>
</protein>
<comment type="caution">
    <text evidence="2">The sequence shown here is derived from an EMBL/GenBank/DDBJ whole genome shotgun (WGS) entry which is preliminary data.</text>
</comment>
<sequence>MIPKHQRGMTMWGTAFVIGTVVFFLFLAFKLLPPYAEDFQVISAMNGLVSEPGVAGMSKHDLVTSLAKRFDINNITKVDPALLTMEVRGKSKVLQLRYEVVVPMAYNVSALLEFDHARQLAATQ</sequence>
<evidence type="ECO:0000256" key="1">
    <source>
        <dbReference type="SAM" id="Phobius"/>
    </source>
</evidence>
<name>A0A1F6UYF3_9PROT</name>
<keyword evidence="1" id="KW-0472">Membrane</keyword>
<evidence type="ECO:0008006" key="4">
    <source>
        <dbReference type="Google" id="ProtNLM"/>
    </source>
</evidence>
<dbReference type="Pfam" id="PF16137">
    <property type="entry name" value="DUF4845"/>
    <property type="match status" value="1"/>
</dbReference>
<accession>A0A1F6UYF3</accession>
<evidence type="ECO:0000313" key="3">
    <source>
        <dbReference type="Proteomes" id="UP000179076"/>
    </source>
</evidence>
<dbReference type="EMBL" id="MFSP01000180">
    <property type="protein sequence ID" value="OGI62296.1"/>
    <property type="molecule type" value="Genomic_DNA"/>
</dbReference>
<keyword evidence="1" id="KW-0812">Transmembrane</keyword>
<dbReference type="Proteomes" id="UP000179076">
    <property type="component" value="Unassembled WGS sequence"/>
</dbReference>